<dbReference type="AlphaFoldDB" id="A0A368W8B4"/>
<name>A0A368W8B4_9BACL</name>
<comment type="caution">
    <text evidence="1">The sequence shown here is derived from an EMBL/GenBank/DDBJ whole genome shotgun (WGS) entry which is preliminary data.</text>
</comment>
<dbReference type="Proteomes" id="UP000252415">
    <property type="component" value="Unassembled WGS sequence"/>
</dbReference>
<sequence length="50" mass="6187">MQEEKLIWLFSCNNKVIFGNEQILFLRKCLFFYDLKNKNAFMYKNDYLDP</sequence>
<reference evidence="1 2" key="1">
    <citation type="submission" date="2018-07" db="EMBL/GenBank/DDBJ databases">
        <title>Genomic Encyclopedia of Type Strains, Phase III (KMG-III): the genomes of soil and plant-associated and newly described type strains.</title>
        <authorList>
            <person name="Whitman W."/>
        </authorList>
    </citation>
    <scope>NUCLEOTIDE SEQUENCE [LARGE SCALE GENOMIC DNA]</scope>
    <source>
        <strain evidence="1 2">CECT 7506</strain>
    </source>
</reference>
<evidence type="ECO:0000313" key="1">
    <source>
        <dbReference type="EMBL" id="RCW48879.1"/>
    </source>
</evidence>
<protein>
    <submittedName>
        <fullName evidence="1">Uncharacterized protein</fullName>
    </submittedName>
</protein>
<organism evidence="1 2">
    <name type="scientific">Paenibacillus prosopidis</name>
    <dbReference type="NCBI Taxonomy" id="630520"/>
    <lineage>
        <taxon>Bacteria</taxon>
        <taxon>Bacillati</taxon>
        <taxon>Bacillota</taxon>
        <taxon>Bacilli</taxon>
        <taxon>Bacillales</taxon>
        <taxon>Paenibacillaceae</taxon>
        <taxon>Paenibacillus</taxon>
    </lineage>
</organism>
<dbReference type="EMBL" id="QPJD01000005">
    <property type="protein sequence ID" value="RCW48879.1"/>
    <property type="molecule type" value="Genomic_DNA"/>
</dbReference>
<evidence type="ECO:0000313" key="2">
    <source>
        <dbReference type="Proteomes" id="UP000252415"/>
    </source>
</evidence>
<keyword evidence="2" id="KW-1185">Reference proteome</keyword>
<proteinExistence type="predicted"/>
<accession>A0A368W8B4</accession>
<gene>
    <name evidence="1" type="ORF">DFP97_10563</name>
</gene>